<dbReference type="SUPFAM" id="SSF109604">
    <property type="entry name" value="HD-domain/PDEase-like"/>
    <property type="match status" value="1"/>
</dbReference>
<evidence type="ECO:0000313" key="2">
    <source>
        <dbReference type="EMBL" id="MPN19721.1"/>
    </source>
</evidence>
<feature type="domain" description="HD-GYP" evidence="1">
    <location>
        <begin position="1"/>
        <end position="172"/>
    </location>
</feature>
<dbReference type="EMBL" id="VSSQ01067328">
    <property type="protein sequence ID" value="MPN19721.1"/>
    <property type="molecule type" value="Genomic_DNA"/>
</dbReference>
<dbReference type="InterPro" id="IPR037522">
    <property type="entry name" value="HD_GYP_dom"/>
</dbReference>
<gene>
    <name evidence="2" type="primary">rpfG_16</name>
    <name evidence="2" type="ORF">SDC9_167093</name>
</gene>
<protein>
    <submittedName>
        <fullName evidence="2">Cyclic di-GMP phosphodiesterase response regulator RpfG</fullName>
        <ecNumber evidence="2">3.1.4.-</ecNumber>
    </submittedName>
</protein>
<comment type="caution">
    <text evidence="2">The sequence shown here is derived from an EMBL/GenBank/DDBJ whole genome shotgun (WGS) entry which is preliminary data.</text>
</comment>
<name>A0A645FYU9_9ZZZZ</name>
<dbReference type="PANTHER" id="PTHR43155:SF2">
    <property type="entry name" value="CYCLIC DI-GMP PHOSPHODIESTERASE PA4108"/>
    <property type="match status" value="1"/>
</dbReference>
<proteinExistence type="predicted"/>
<keyword evidence="2" id="KW-0378">Hydrolase</keyword>
<dbReference type="PROSITE" id="PS51832">
    <property type="entry name" value="HD_GYP"/>
    <property type="match status" value="1"/>
</dbReference>
<dbReference type="CDD" id="cd00077">
    <property type="entry name" value="HDc"/>
    <property type="match status" value="1"/>
</dbReference>
<dbReference type="PANTHER" id="PTHR43155">
    <property type="entry name" value="CYCLIC DI-GMP PHOSPHODIESTERASE PA4108-RELATED"/>
    <property type="match status" value="1"/>
</dbReference>
<dbReference type="GO" id="GO:0016787">
    <property type="term" value="F:hydrolase activity"/>
    <property type="evidence" value="ECO:0007669"/>
    <property type="project" value="UniProtKB-KW"/>
</dbReference>
<dbReference type="Gene3D" id="1.10.3210.10">
    <property type="entry name" value="Hypothetical protein af1432"/>
    <property type="match status" value="1"/>
</dbReference>
<dbReference type="Pfam" id="PF13487">
    <property type="entry name" value="HD_5"/>
    <property type="match status" value="1"/>
</dbReference>
<dbReference type="EC" id="3.1.4.-" evidence="2"/>
<dbReference type="SMART" id="SM00471">
    <property type="entry name" value="HDc"/>
    <property type="match status" value="1"/>
</dbReference>
<dbReference type="AlphaFoldDB" id="A0A645FYU9"/>
<dbReference type="InterPro" id="IPR003607">
    <property type="entry name" value="HD/PDEase_dom"/>
</dbReference>
<accession>A0A645FYU9</accession>
<organism evidence="2">
    <name type="scientific">bioreactor metagenome</name>
    <dbReference type="NCBI Taxonomy" id="1076179"/>
    <lineage>
        <taxon>unclassified sequences</taxon>
        <taxon>metagenomes</taxon>
        <taxon>ecological metagenomes</taxon>
    </lineage>
</organism>
<sequence length="173" mass="19671">MHSTNVMKYTEMICHGILMEEEEKDKIMISSNLHDIGKIGIDDSILKKDGKLTDEEYRKMKLHPVIGASIIGDINGFEEISTIIKYHHERYDGKGYPSGLKGEEIPLGSQIIAIADAFDAITTNRVYRKSLGYVTAIDILKYEKGKQFNSELVDIFIRELEKNHMQNHIDNVG</sequence>
<evidence type="ECO:0000259" key="1">
    <source>
        <dbReference type="PROSITE" id="PS51832"/>
    </source>
</evidence>
<reference evidence="2" key="1">
    <citation type="submission" date="2019-08" db="EMBL/GenBank/DDBJ databases">
        <authorList>
            <person name="Kucharzyk K."/>
            <person name="Murdoch R.W."/>
            <person name="Higgins S."/>
            <person name="Loffler F."/>
        </authorList>
    </citation>
    <scope>NUCLEOTIDE SEQUENCE</scope>
</reference>